<reference evidence="8 9" key="1">
    <citation type="submission" date="2018-08" db="EMBL/GenBank/DDBJ databases">
        <authorList>
            <consortium name="GenomeTrakr network: Whole genome sequencing for foodborne pathogen traceback"/>
        </authorList>
    </citation>
    <scope>NUCLEOTIDE SEQUENCE [LARGE SCALE GENOMIC DNA]</scope>
    <source>
        <strain evidence="8 9">AZ-TG102963</strain>
    </source>
</reference>
<feature type="transmembrane region" description="Helical" evidence="7">
    <location>
        <begin position="281"/>
        <end position="299"/>
    </location>
</feature>
<evidence type="ECO:0000256" key="4">
    <source>
        <dbReference type="ARBA" id="ARBA00022989"/>
    </source>
</evidence>
<feature type="transmembrane region" description="Helical" evidence="7">
    <location>
        <begin position="239"/>
        <end position="261"/>
    </location>
</feature>
<organism evidence="8 9">
    <name type="scientific">Escherichia coli</name>
    <dbReference type="NCBI Taxonomy" id="562"/>
    <lineage>
        <taxon>Bacteria</taxon>
        <taxon>Pseudomonadati</taxon>
        <taxon>Pseudomonadota</taxon>
        <taxon>Gammaproteobacteria</taxon>
        <taxon>Enterobacterales</taxon>
        <taxon>Enterobacteriaceae</taxon>
        <taxon>Escherichia</taxon>
    </lineage>
</organism>
<evidence type="ECO:0000313" key="9">
    <source>
        <dbReference type="Proteomes" id="UP000523388"/>
    </source>
</evidence>
<feature type="transmembrane region" description="Helical" evidence="7">
    <location>
        <begin position="164"/>
        <end position="181"/>
    </location>
</feature>
<evidence type="ECO:0000256" key="3">
    <source>
        <dbReference type="ARBA" id="ARBA00022692"/>
    </source>
</evidence>
<dbReference type="GO" id="GO:0005886">
    <property type="term" value="C:plasma membrane"/>
    <property type="evidence" value="ECO:0007669"/>
    <property type="project" value="UniProtKB-SubCell"/>
</dbReference>
<dbReference type="PANTHER" id="PTHR30250:SF11">
    <property type="entry name" value="O-ANTIGEN TRANSPORTER-RELATED"/>
    <property type="match status" value="1"/>
</dbReference>
<proteinExistence type="predicted"/>
<dbReference type="InterPro" id="IPR002797">
    <property type="entry name" value="Polysacc_synth"/>
</dbReference>
<sequence length="422" mass="47972">MANYYLKNSIWLLSEKIVRLIVNFISVVYLANLLGPTIYGEYSYLYSIGMIIYTISSLGLDNVTTRECINNPIEKDRMLFLSLLLRGTTFVVTAVIYSLFLTSSNFNVSILILSAYAYTIITPYELYYAGIANSKFFSSMRTLAFLLSTIAKIIFAYWRYYELVALAFALEGVIYILFSYLKIKVHFTLGRHIINYCEIKKIIIMSLPLFYVSMVLIFSSKIDQILILHFLNFNELGVFSVAISISSALCILPNTFTSAFYGKILNSNDNELICMIYRINIILGVVIIALSILFIPFIIESFFSPAYFNAADVITLLLFSNVFKSLGFAMNFVIIKKQKQKYSVIYFSLGLIVIILLNYFCIPYFGIKGAGLVSIIGQVLTNLVFPLLFLDKDINLEIKNIMISFVKAPLFIVKDIKAVIKL</sequence>
<dbReference type="AlphaFoldDB" id="A0A8S7BAY5"/>
<feature type="transmembrane region" description="Helical" evidence="7">
    <location>
        <begin position="80"/>
        <end position="100"/>
    </location>
</feature>
<dbReference type="RefSeq" id="WP_130564990.1">
    <property type="nucleotide sequence ID" value="NZ_AP024123.1"/>
</dbReference>
<feature type="transmembrane region" description="Helical" evidence="7">
    <location>
        <begin position="202"/>
        <end position="219"/>
    </location>
</feature>
<evidence type="ECO:0000256" key="5">
    <source>
        <dbReference type="ARBA" id="ARBA00023136"/>
    </source>
</evidence>
<evidence type="ECO:0000256" key="1">
    <source>
        <dbReference type="ARBA" id="ARBA00004651"/>
    </source>
</evidence>
<name>A0A8S7BAY5_ECOLX</name>
<feature type="transmembrane region" description="Helical" evidence="7">
    <location>
        <begin position="44"/>
        <end position="60"/>
    </location>
</feature>
<dbReference type="Proteomes" id="UP000523388">
    <property type="component" value="Unassembled WGS sequence"/>
</dbReference>
<feature type="transmembrane region" description="Helical" evidence="7">
    <location>
        <begin position="371"/>
        <end position="390"/>
    </location>
</feature>
<evidence type="ECO:0000256" key="2">
    <source>
        <dbReference type="ARBA" id="ARBA00022475"/>
    </source>
</evidence>
<dbReference type="InterPro" id="IPR050833">
    <property type="entry name" value="Poly_Biosynth_Transport"/>
</dbReference>
<gene>
    <name evidence="8" type="ORF">C1Q91_000042</name>
</gene>
<evidence type="ECO:0000256" key="7">
    <source>
        <dbReference type="SAM" id="Phobius"/>
    </source>
</evidence>
<keyword evidence="5 7" id="KW-0472">Membrane</keyword>
<feature type="transmembrane region" description="Helical" evidence="7">
    <location>
        <begin position="106"/>
        <end position="128"/>
    </location>
</feature>
<dbReference type="Pfam" id="PF01943">
    <property type="entry name" value="Polysacc_synt"/>
    <property type="match status" value="1"/>
</dbReference>
<feature type="transmembrane region" description="Helical" evidence="7">
    <location>
        <begin position="344"/>
        <end position="365"/>
    </location>
</feature>
<evidence type="ECO:0000256" key="6">
    <source>
        <dbReference type="ARBA" id="ARBA00049738"/>
    </source>
</evidence>
<protein>
    <recommendedName>
        <fullName evidence="6">Putative O-antigen transporter</fullName>
    </recommendedName>
</protein>
<keyword evidence="3 7" id="KW-0812">Transmembrane</keyword>
<comment type="subcellular location">
    <subcellularLocation>
        <location evidence="1">Cell membrane</location>
        <topology evidence="1">Multi-pass membrane protein</topology>
    </subcellularLocation>
</comment>
<keyword evidence="2" id="KW-1003">Cell membrane</keyword>
<evidence type="ECO:0000313" key="8">
    <source>
        <dbReference type="EMBL" id="EFA9843739.1"/>
    </source>
</evidence>
<dbReference type="PANTHER" id="PTHR30250">
    <property type="entry name" value="PST FAMILY PREDICTED COLANIC ACID TRANSPORTER"/>
    <property type="match status" value="1"/>
</dbReference>
<dbReference type="EMBL" id="AASCJS010000001">
    <property type="protein sequence ID" value="EFA9843739.1"/>
    <property type="molecule type" value="Genomic_DNA"/>
</dbReference>
<feature type="transmembrane region" description="Helical" evidence="7">
    <location>
        <begin position="20"/>
        <end position="38"/>
    </location>
</feature>
<accession>A0A8S7BAY5</accession>
<feature type="transmembrane region" description="Helical" evidence="7">
    <location>
        <begin position="140"/>
        <end position="158"/>
    </location>
</feature>
<comment type="caution">
    <text evidence="8">The sequence shown here is derived from an EMBL/GenBank/DDBJ whole genome shotgun (WGS) entry which is preliminary data.</text>
</comment>
<keyword evidence="4 7" id="KW-1133">Transmembrane helix</keyword>